<evidence type="ECO:0000256" key="28">
    <source>
        <dbReference type="ARBA" id="ARBA00023180"/>
    </source>
</evidence>
<dbReference type="FunFam" id="1.10.287.210:FF:000001">
    <property type="entry name" value="Envelope glycoprotein gp160"/>
    <property type="match status" value="1"/>
</dbReference>
<evidence type="ECO:0000256" key="20">
    <source>
        <dbReference type="ARBA" id="ARBA00022879"/>
    </source>
</evidence>
<dbReference type="HAMAP" id="MF_04083">
    <property type="entry name" value="HIV_ENV"/>
    <property type="match status" value="1"/>
</dbReference>
<evidence type="ECO:0000256" key="24">
    <source>
        <dbReference type="ARBA" id="ARBA00023054"/>
    </source>
</evidence>
<feature type="disulfide bond" evidence="32">
    <location>
        <begin position="231"/>
        <end position="242"/>
    </location>
</feature>
<evidence type="ECO:0000256" key="31">
    <source>
        <dbReference type="ARBA" id="ARBA00023296"/>
    </source>
</evidence>
<comment type="domain">
    <text evidence="32">Some of the most genetically diverse regions of the viral genome are present in Env. They are called variable regions 1 through 5 (V1 through V5). Coreceptor usage of gp120 is determined mainly by the primary structure of the third variable region (V3) in the outer domain of gp120. The sequence of V3 determines which coreceptor, CCR5 and/or CXCR4 (corresponding to R5/macrophage, X4/T cell and R5X4/T cell and macrophage tropism), is used to trigger the fusion potential of the Env complex, and hence which cells the virus can infect. Binding to CCR5 involves a region adjacent in addition to V3.</text>
</comment>
<feature type="region of interest" description="MPER; binding to GalCer" evidence="32">
    <location>
        <begin position="665"/>
        <end position="686"/>
    </location>
</feature>
<dbReference type="Gene3D" id="1.20.5.490">
    <property type="entry name" value="Single helix bin"/>
    <property type="match status" value="1"/>
</dbReference>
<evidence type="ECO:0000256" key="8">
    <source>
        <dbReference type="ARBA" id="ARBA00022510"/>
    </source>
</evidence>
<keyword evidence="8 32" id="KW-1170">Fusion of virus membrane with host endosomal membrane</keyword>
<dbReference type="InterPro" id="IPR036377">
    <property type="entry name" value="Gp120_core_sf"/>
</dbReference>
<feature type="transmembrane region" description="Helical" evidence="33">
    <location>
        <begin position="681"/>
        <end position="708"/>
    </location>
</feature>
<proteinExistence type="inferred from homology"/>
<dbReference type="SUPFAM" id="SSF56502">
    <property type="entry name" value="gp120 core"/>
    <property type="match status" value="2"/>
</dbReference>
<feature type="coiled-coil region" evidence="32">
    <location>
        <begin position="636"/>
        <end position="670"/>
    </location>
</feature>
<dbReference type="Pfam" id="PF00516">
    <property type="entry name" value="GP120"/>
    <property type="match status" value="1"/>
</dbReference>
<feature type="short sequence motif" description="YXXL motif; contains endocytosis signal" evidence="32">
    <location>
        <begin position="715"/>
        <end position="718"/>
    </location>
</feature>
<feature type="disulfide bond" evidence="32">
    <location>
        <begin position="221"/>
        <end position="250"/>
    </location>
</feature>
<keyword evidence="22 32" id="KW-1133">Transmembrane helix</keyword>
<evidence type="ECO:0000256" key="2">
    <source>
        <dbReference type="ARBA" id="ARBA00004433"/>
    </source>
</evidence>
<dbReference type="GO" id="GO:1903908">
    <property type="term" value="P:positive regulation of plasma membrane raft polarization"/>
    <property type="evidence" value="ECO:0007669"/>
    <property type="project" value="UniProtKB-UniRule"/>
</dbReference>
<dbReference type="GO" id="GO:0019031">
    <property type="term" value="C:viral envelope"/>
    <property type="evidence" value="ECO:0007669"/>
    <property type="project" value="UniProtKB-KW"/>
</dbReference>
<comment type="function">
    <text evidence="32">Transmembrane protein gp41: Acts as a class I viral fusion protein. Under the current model, the protein has at least 3 conformational states: pre-fusion native state, pre-hairpin intermediate state, and post-fusion hairpin state. During fusion of viral and target intracellular membranes, the coiled coil regions (heptad repeats) assume a trimer-of-hairpins structure, positioning the fusion peptide in close proximity to the C-terminal region of the ectodomain. The formation of this structure appears to drive apposition and subsequent fusion of viral and target cell membranes. Complete fusion occurs in host cell endosomes and is dynamin-dependent, however some lipid transfer might occur at the plasma membrane. The virus undergoes clathrin-dependent internalization long before endosomal fusion, thus minimizing the surface exposure of conserved viral epitopes during fusion and reducing the efficacy of inhibitors targeting these epitopes. Membranes fusion leads to delivery of the nucleocapsid into the cytoplasm.</text>
</comment>
<dbReference type="GO" id="GO:0039654">
    <property type="term" value="P:fusion of virus membrane with host endosome membrane"/>
    <property type="evidence" value="ECO:0007669"/>
    <property type="project" value="UniProtKB-UniRule"/>
</dbReference>
<keyword evidence="23 32" id="KW-1039">Host endosome</keyword>
<dbReference type="CDD" id="cd09909">
    <property type="entry name" value="HIV-1-like_HR1-HR2"/>
    <property type="match status" value="1"/>
</dbReference>
<feature type="chain" id="PRO_5023403765" description="Transmembrane protein gp41" evidence="32">
    <location>
        <begin position="514"/>
        <end position="866"/>
    </location>
</feature>
<evidence type="ECO:0000256" key="14">
    <source>
        <dbReference type="ARBA" id="ARBA00022692"/>
    </source>
</evidence>
<comment type="caution">
    <text evidence="32 33">Lacks conserved residue(s) required for the propagation of feature annotation.</text>
</comment>
<evidence type="ECO:0000256" key="10">
    <source>
        <dbReference type="ARBA" id="ARBA00022570"/>
    </source>
</evidence>
<dbReference type="Gene3D" id="1.10.287.210">
    <property type="match status" value="1"/>
</dbReference>
<evidence type="ECO:0000256" key="13">
    <source>
        <dbReference type="ARBA" id="ARBA00022685"/>
    </source>
</evidence>
<accession>A0A3G5PTY2</accession>
<organismHost>
    <name type="scientific">Homo sapiens</name>
    <name type="common">Human</name>
    <dbReference type="NCBI Taxonomy" id="9606"/>
</organismHost>
<dbReference type="GO" id="GO:0019064">
    <property type="term" value="P:fusion of virus membrane with host plasma membrane"/>
    <property type="evidence" value="ECO:0007669"/>
    <property type="project" value="UniProtKB-UniRule"/>
</dbReference>
<keyword evidence="15 32" id="KW-0053">Apoptosis</keyword>
<dbReference type="GO" id="GO:0019062">
    <property type="term" value="P:virion attachment to host cell"/>
    <property type="evidence" value="ECO:0007669"/>
    <property type="project" value="UniProtKB-UniRule"/>
</dbReference>
<dbReference type="FunFam" id="2.170.40.20:FF:000004">
    <property type="entry name" value="Envelope glycoprotein gp160"/>
    <property type="match status" value="1"/>
</dbReference>
<evidence type="ECO:0000256" key="15">
    <source>
        <dbReference type="ARBA" id="ARBA00022703"/>
    </source>
</evidence>
<feature type="region of interest" description="CD4-binding loop" evidence="32">
    <location>
        <begin position="365"/>
        <end position="375"/>
    </location>
</feature>
<evidence type="ECO:0000256" key="16">
    <source>
        <dbReference type="ARBA" id="ARBA00022729"/>
    </source>
</evidence>
<feature type="transmembrane region" description="Helical" evidence="33">
    <location>
        <begin position="514"/>
        <end position="538"/>
    </location>
</feature>
<keyword evidence="18 32" id="KW-0946">Virion</keyword>
<comment type="miscellaneous">
    <text evidence="32">HIV-1 lineages are divided in three main groups, M (for Major), O (for Outlier), and N (for New, or Non-M, Non-O). The vast majority of strains found worldwide belong to the group M. Group O seems to be endemic to and largely confined to Cameroon and neighboring countries in West Central Africa, where these viruses represent a small minority of HIV-1 strains. The group N is represented by a limited number of isolates from Cameroonian persons. The group M is further subdivided in 9 clades or subtypes (A to D, F to H, J and K).</text>
</comment>
<comment type="domain">
    <text evidence="32">The membrane proximal external region (MPER) present in gp41 is a tryptophan-rich region recognized by the antibodies 2F5, Z13, and 4E10. MPER seems to play a role in fusion.</text>
</comment>
<dbReference type="InterPro" id="IPR000777">
    <property type="entry name" value="HIV1_Gp120"/>
</dbReference>
<evidence type="ECO:0000256" key="32">
    <source>
        <dbReference type="HAMAP-Rule" id="MF_04083"/>
    </source>
</evidence>
<keyword evidence="9 32" id="KW-1032">Host cell membrane</keyword>
<keyword evidence="30 32" id="KW-0449">Lipoprotein</keyword>
<dbReference type="GO" id="GO:0052031">
    <property type="term" value="P:symbiont-mediated perturbation of host defense response"/>
    <property type="evidence" value="ECO:0007669"/>
    <property type="project" value="UniProtKB-UniRule"/>
</dbReference>
<dbReference type="InterPro" id="IPR037527">
    <property type="entry name" value="Gp160"/>
</dbReference>
<comment type="function">
    <text evidence="32">Surface protein gp120: Attaches the virus to the host lymphoid cell by binding to the primary receptor CD4. This interaction induces a structural rearrangement creating a high affinity binding site for a chemokine coreceptor like CXCR4 and/or CCR5. Acts as a ligand for CD209/DC-SIGN and CLEC4M/DC-SIGNR, which are respectively found on dendritic cells (DCs), and on endothelial cells of liver sinusoids and lymph node sinuses. These interactions allow capture of viral particles at mucosal surfaces by these cells and subsequent transmission to permissive cells. HIV subverts the migration properties of dendritic cells to gain access to CD4+ T-cells in lymph nodes. Virus transmission to permissive T-cells occurs either in trans (without DCs infection, through viral capture and transmission), or in cis (following DCs productive infection, through the usual CD4-gp120 interaction), thereby inducing a robust infection. In trans infection, bound virions remain infectious over days and it is proposed that they are not degraded, but protected in non-lysosomal acidic organelles within the DCs close to the cell membrane thus contributing to the viral infectious potential during DCs' migration from the periphery to the lymphoid tissues. On arrival at lymphoid tissues, intact virions recycle back to DCs' cell surface allowing virus transmission to CD4+ T-cells.</text>
</comment>
<keyword evidence="7 32" id="KW-1168">Fusion of virus membrane with host membrane</keyword>
<organism evidence="36">
    <name type="scientific">Human immunodeficiency virus type 1</name>
    <name type="common">HIV-1</name>
    <dbReference type="NCBI Taxonomy" id="11676"/>
    <lineage>
        <taxon>Viruses</taxon>
        <taxon>Riboviria</taxon>
        <taxon>Pararnavirae</taxon>
        <taxon>Artverviricota</taxon>
        <taxon>Revtraviricetes</taxon>
        <taxon>Ortervirales</taxon>
        <taxon>Retroviridae</taxon>
        <taxon>Orthoretrovirinae</taxon>
        <taxon>Lentivirus</taxon>
        <taxon>Lentivirus humimdef1</taxon>
    </lineage>
</organism>
<sequence length="866" mass="97597">MRVRGMLKNYQQWWIWGILGFWMVMICNVRGNLWVTVYYGVPVWKDAKTTLFCASNAKAVEREVHNVWATHACVPTDPNPQEIVLGNVTENFNMWKNDMVDQMHEDIISLWDEGLKPCVKLTPLCVTLNCTEVNTTKDSNNNTRSAGNSSANYEEIRNCTFNATTEIKDKKKKEHALFYRLDIVKLDGNNSHSYRLINCNTSAITQACPKVSFDPIPIHYCAPAGYAILKCNNRTFNGTGPCHNVSTVQCTHGIKPVVSTQLLLNGSLAEGDIIIRSENLTENHKTIIVHLNESVGIVCTRPNNNTRRSIRIGPGQTFYATGDIIGDIRQAYCNISKQEWNRTLQQVGKKLKEHFPNKTIRFNNASGGDLEITTHSFNCRGEFFYCNTSALFNSTYYPNSTDTNNTGSNSSSMITIPCRIKQIINMWQGVGRAIYTSPVAGNITCVSNITGLLLTRDGGTDNDTNTTETFRPGGGNMKDNWRSELYKYKVVEIKPLGIAPTPAKRRVVGREKRAVGVVGAMILGFLGTAGSTMGAAAVTLTVQARQLLSGIVQQQSNLLRAIEAQQHMLQLTVWGIKQLQARVLAIERYLEDQQLLGIWGCSGKLICPTAVPWNASWSNKSQGEIWGNLTWMEWDREISHYTNIIYGLLEKSQTQQEQNEKDLLALDSWKNLWNWFSITQWLWYIKIFIMIVGGLIGLRIIFAVLSIVNRVRQGYSPLSFQTLIPHQREPDRLGRIEEEGGEQDKDRSIRLVNGFLALFWDDLRSLCLFSYHRLRDFLLVTARAVELLGHSSLRGLQKGWGALKYLGNLVQYWGGELKRSAISLLDTVAIVVAEGTDRIIEAIQRIGRAIFNIPRRIRQGFEAALI</sequence>
<evidence type="ECO:0000256" key="4">
    <source>
        <dbReference type="ARBA" id="ARBA00004563"/>
    </source>
</evidence>
<dbReference type="GO" id="GO:1903911">
    <property type="term" value="P:positive regulation of receptor clustering"/>
    <property type="evidence" value="ECO:0007669"/>
    <property type="project" value="UniProtKB-UniRule"/>
</dbReference>
<comment type="similarity">
    <text evidence="32">Belongs to the HIV-1 env protein family.</text>
</comment>
<dbReference type="GO" id="GO:0044175">
    <property type="term" value="C:host cell endosome membrane"/>
    <property type="evidence" value="ECO:0007669"/>
    <property type="project" value="UniProtKB-SubCell"/>
</dbReference>
<dbReference type="EMBL" id="MG901739">
    <property type="protein sequence ID" value="AYX65217.1"/>
    <property type="molecule type" value="Genomic_RNA"/>
</dbReference>
<comment type="domain">
    <text evidence="32 33">The 17 amino acids long immunosuppressive region is present in many retroviral envelope proteins. Synthetic peptides derived from this relatively conserved sequence inhibit immune function in vitro and in vivo.</text>
</comment>
<comment type="domain">
    <text evidence="32">The CD4-binding region is targeted by the antibody b12.</text>
</comment>
<keyword evidence="21 32" id="KW-1164">Virus endocytosis by host</keyword>
<comment type="function">
    <text evidence="32">Envelope glycoprotein gp160: Oligomerizes in the host endoplasmic reticulum into predominantly trimers. In a second time, gp160 transits in the host Golgi, where glycosylation is completed. The precursor is then proteolytically cleaved in the trans-Golgi and thereby activated by cellular furin or furin-like proteases to produce gp120 and gp41.</text>
</comment>
<feature type="region of interest" description="Immunosuppression" evidence="32">
    <location>
        <begin position="577"/>
        <end position="595"/>
    </location>
</feature>
<evidence type="ECO:0000256" key="30">
    <source>
        <dbReference type="ARBA" id="ARBA00023288"/>
    </source>
</evidence>
<feature type="domain" description="Human immunodeficiency virus 1 envelope glycoprotein Gp120" evidence="34">
    <location>
        <begin position="33"/>
        <end position="513"/>
    </location>
</feature>
<evidence type="ECO:0000256" key="29">
    <source>
        <dbReference type="ARBA" id="ARBA00023280"/>
    </source>
</evidence>
<keyword evidence="11 32" id="KW-0945">Host-virus interaction</keyword>
<evidence type="ECO:0000256" key="9">
    <source>
        <dbReference type="ARBA" id="ARBA00022511"/>
    </source>
</evidence>
<keyword evidence="16 32" id="KW-0732">Signal</keyword>
<evidence type="ECO:0000313" key="36">
    <source>
        <dbReference type="EMBL" id="AYX65217.1"/>
    </source>
</evidence>
<name>A0A3G5PTY2_HV1</name>
<evidence type="ECO:0000256" key="17">
    <source>
        <dbReference type="ARBA" id="ARBA00022804"/>
    </source>
</evidence>
<keyword evidence="10 32" id="KW-1165">Clathrin-mediated endocytosis of virus by host</keyword>
<evidence type="ECO:0000256" key="6">
    <source>
        <dbReference type="ARBA" id="ARBA00004650"/>
    </source>
</evidence>
<protein>
    <recommendedName>
        <fullName evidence="32">Envelope glycoprotein gp160</fullName>
    </recommendedName>
    <alternativeName>
        <fullName evidence="32">Env polyprotein</fullName>
    </alternativeName>
    <component>
        <recommendedName>
            <fullName evidence="32">Surface protein gp120</fullName>
            <shortName evidence="32">SU</shortName>
        </recommendedName>
        <alternativeName>
            <fullName evidence="32">Glycoprotein 120</fullName>
            <shortName evidence="32">gp120</shortName>
        </alternativeName>
    </component>
    <component>
        <recommendedName>
            <fullName evidence="32">Transmembrane protein gp41</fullName>
            <shortName evidence="32">TM</shortName>
        </recommendedName>
        <alternativeName>
            <fullName evidence="32">Glycoprotein 41</fullName>
            <shortName evidence="32">gp41</shortName>
        </alternativeName>
    </component>
</protein>
<evidence type="ECO:0000256" key="18">
    <source>
        <dbReference type="ARBA" id="ARBA00022844"/>
    </source>
</evidence>
<feature type="domain" description="Retroviral envelope protein GP41-like" evidence="35">
    <location>
        <begin position="533"/>
        <end position="723"/>
    </location>
</feature>
<keyword evidence="25 32" id="KW-0472">Membrane</keyword>
<keyword evidence="19 32" id="KW-1043">Host membrane</keyword>
<feature type="disulfide bond" evidence="32">
    <location>
        <begin position="53"/>
        <end position="73"/>
    </location>
</feature>
<evidence type="ECO:0000256" key="23">
    <source>
        <dbReference type="ARBA" id="ARBA00023046"/>
    </source>
</evidence>
<keyword evidence="14 32" id="KW-0812">Transmembrane</keyword>
<keyword evidence="29 32" id="KW-0899">Viral immunoevasion</keyword>
<comment type="PTM">
    <text evidence="32">Palmitoylation of the transmembrane protein and of Env polyprotein (prior to its proteolytic cleavage) is essential for their association with host cell membrane lipid rafts. Palmitoylation is therefore required for envelope trafficking to classical lipid rafts, but not for viral replication.</text>
</comment>
<comment type="domain">
    <text evidence="32">The YXXL motif is involved in determining the exact site of viral release at the surface of infected mononuclear cells and promotes endocytosis. YXXL and di-leucine endocytosis motifs interact directly or indirectly with the clathrin adapter complexes, opperate independently, and their activities are not additive.</text>
</comment>
<dbReference type="GO" id="GO:0020002">
    <property type="term" value="C:host cell plasma membrane"/>
    <property type="evidence" value="ECO:0007669"/>
    <property type="project" value="UniProtKB-SubCell"/>
</dbReference>
<evidence type="ECO:0000256" key="11">
    <source>
        <dbReference type="ARBA" id="ARBA00022581"/>
    </source>
</evidence>
<keyword evidence="28 32" id="KW-0325">Glycoprotein</keyword>
<keyword evidence="26 32" id="KW-0564">Palmitate</keyword>
<evidence type="ECO:0000256" key="27">
    <source>
        <dbReference type="ARBA" id="ARBA00023157"/>
    </source>
</evidence>
<feature type="chain" id="PRO_5023403766" description="Envelope glycoprotein gp160" evidence="32">
    <location>
        <begin position="32"/>
        <end position="866"/>
    </location>
</feature>
<keyword evidence="12 32" id="KW-1162">Viral penetration into host cytoplasm</keyword>
<keyword evidence="24 32" id="KW-0175">Coiled coil</keyword>
<evidence type="ECO:0000256" key="1">
    <source>
        <dbReference type="ARBA" id="ARBA00004402"/>
    </source>
</evidence>
<comment type="PTM">
    <text evidence="32">Highly glycosylated by host. The high number of glycan on the protein is reffered to as 'glycan shield' because it contributes to hide protein sequence from adaptive immune system.</text>
</comment>
<dbReference type="Pfam" id="PF00517">
    <property type="entry name" value="GP41"/>
    <property type="match status" value="1"/>
</dbReference>
<dbReference type="GO" id="GO:0055036">
    <property type="term" value="C:virion membrane"/>
    <property type="evidence" value="ECO:0007669"/>
    <property type="project" value="UniProtKB-SubCell"/>
</dbReference>
<dbReference type="GO" id="GO:0075512">
    <property type="term" value="P:clathrin-dependent endocytosis of virus by host cell"/>
    <property type="evidence" value="ECO:0007669"/>
    <property type="project" value="UniProtKB-UniRule"/>
</dbReference>
<comment type="miscellaneous">
    <text evidence="32">Inhibitors targeting HIV-1 viral envelope proteins are used as antiretroviral drugs. Attachment of virions to the cell surface via non-specific interactions and CD4 binding can be blocked by inhibitors that include cyanovirin-N, cyclotriazadisulfonamide analogs, PRO 2000, TNX 355 and PRO 542. In addition, BMS 806 can block CD4-induced conformational changes. Env interactions with the coreceptor molecules can be targeted by CCR5 antagonists including SCH-D, maraviroc (UK 427857) and aplaviroc (GW 873140), and the CXCR4 antagonist AMD 070. Fusion of viral and cellular membranes can be inhibited by peptides such as enfuvirtide and tifuvirtide (T 1249). Resistance to inhibitors associated with mutations in Env are observed. Most of the time, single mutations confer only a modest reduction in drug susceptibility. Combination of several mutations is usually required to develop a high-level drug resistance.</text>
</comment>
<keyword evidence="13 32" id="KW-0165">Cleavage on pair of basic residues</keyword>
<feature type="site" description="Cleavage; by host furin" evidence="32">
    <location>
        <begin position="513"/>
        <end position="514"/>
    </location>
</feature>
<comment type="subcellular location">
    <subcellularLocation>
        <location evidence="3">Host cell membrane</location>
        <topology evidence="3">Peripheral membrane protein</topology>
    </subcellularLocation>
    <subcellularLocation>
        <location evidence="1">Host cell membrane</location>
        <topology evidence="1">Single-pass type I membrane protein</topology>
    </subcellularLocation>
    <subcellularLocation>
        <location evidence="2">Host endosome membrane</location>
        <topology evidence="2">Peripheral membrane protein</topology>
    </subcellularLocation>
    <subcellularLocation>
        <location evidence="5">Host endosome membrane</location>
        <topology evidence="5">Single-pass type I membrane protein</topology>
    </subcellularLocation>
    <subcellularLocation>
        <location evidence="6">Virion membrane</location>
        <topology evidence="6">Peripheral membrane protein</topology>
    </subcellularLocation>
    <subcellularLocation>
        <location evidence="4">Virion membrane</location>
        <topology evidence="4">Single-pass type I membrane protein</topology>
    </subcellularLocation>
</comment>
<feature type="lipid moiety-binding region" description="S-palmitoyl cysteine; by host" evidence="32">
    <location>
        <position position="767"/>
    </location>
</feature>
<evidence type="ECO:0000256" key="22">
    <source>
        <dbReference type="ARBA" id="ARBA00022989"/>
    </source>
</evidence>
<dbReference type="GO" id="GO:0016020">
    <property type="term" value="C:membrane"/>
    <property type="evidence" value="ECO:0007669"/>
    <property type="project" value="UniProtKB-UniRule"/>
</dbReference>
<reference evidence="36" key="1">
    <citation type="journal article" date="2018" name="Cell Rep.">
        <title>Completeness of HIV-1 Envelope Glycan Shield at Transmission Determines Neutralization Breadth.</title>
        <authorList>
            <person name="Wagh K."/>
            <person name="Kreider E.F."/>
            <person name="Li Y."/>
            <person name="Barbian H.J."/>
            <person name="Learn G.H."/>
            <person name="Giorgi E."/>
            <person name="Hraber P.T."/>
            <person name="Decker T.G."/>
            <person name="Smith A.G."/>
            <person name="Gondim M.V."/>
            <person name="Gillis L."/>
            <person name="Wandzilak J."/>
            <person name="Chuang G.Y."/>
            <person name="Rawi R."/>
            <person name="Cai F."/>
            <person name="Pellegrino P."/>
            <person name="Williams I."/>
            <person name="Overbaugh J."/>
            <person name="Gao F."/>
            <person name="Kwong P.D."/>
            <person name="Haynes B.F."/>
            <person name="Shaw G.M."/>
            <person name="Borrow P."/>
            <person name="Seaman M.S."/>
            <person name="Hahn B.H."/>
            <person name="Korber B."/>
        </authorList>
    </citation>
    <scope>NUCLEOTIDE SEQUENCE</scope>
    <source>
        <strain evidence="36">CH0752_3_d0699_ipe023_7_19</strain>
    </source>
</reference>
<gene>
    <name evidence="32 36" type="primary">env</name>
</gene>
<feature type="transmembrane region" description="Helical" evidence="33">
    <location>
        <begin position="12"/>
        <end position="29"/>
    </location>
</feature>
<dbReference type="InterPro" id="IPR000328">
    <property type="entry name" value="GP41-like"/>
</dbReference>
<dbReference type="GO" id="GO:0005198">
    <property type="term" value="F:structural molecule activity"/>
    <property type="evidence" value="ECO:0007669"/>
    <property type="project" value="UniProtKB-UniRule"/>
</dbReference>
<dbReference type="SUPFAM" id="SSF58069">
    <property type="entry name" value="Virus ectodomain"/>
    <property type="match status" value="1"/>
</dbReference>
<keyword evidence="20 32" id="KW-0261">Viral envelope protein</keyword>
<feature type="disulfide bond" evidence="32">
    <location>
        <begin position="601"/>
        <end position="607"/>
    </location>
</feature>
<keyword evidence="27 32" id="KW-1015">Disulfide bond</keyword>
<evidence type="ECO:0000256" key="3">
    <source>
        <dbReference type="ARBA" id="ARBA00004505"/>
    </source>
</evidence>
<dbReference type="Gene3D" id="2.170.40.20">
    <property type="entry name" value="Human immunodeficiency virus 1, Gp160, envelope glycoprotein"/>
    <property type="match status" value="2"/>
</dbReference>
<comment type="subunit">
    <text evidence="32">The mature envelope protein (Env) consists of a homotrimer of non-covalently associated gp120-gp41 heterodimers. The resulting complex protrudes from the virus surface as a spike. There seems to be as few as 10 spikes on the average virion. Surface protein gp120 interacts with host CD4, CCR5 and CXCR4. Gp120 also interacts with the C-type lectins CD209/DC-SIGN and CLEC4M/DC-SIGNR (collectively referred to as DC-SIGN(R)). Gp120 and gp41 interact with GalCer. Gp120 interacts with host ITGA4/ITGB7 complex; on CD4+ T-cells, this interaction results in rapid activation of integrin ITGAL/LFA-1, which facilitates efficient cell-to-cell spreading of HIV-1. Gp120 interacts with cell-associated heparan sulfate; this interaction increases virus infectivity on permissive cells and may be involved in infection of CD4- cells.</text>
</comment>
<evidence type="ECO:0000259" key="35">
    <source>
        <dbReference type="Pfam" id="PF00517"/>
    </source>
</evidence>
<evidence type="ECO:0000259" key="34">
    <source>
        <dbReference type="Pfam" id="PF00516"/>
    </source>
</evidence>
<evidence type="ECO:0000256" key="21">
    <source>
        <dbReference type="ARBA" id="ARBA00022890"/>
    </source>
</evidence>
<evidence type="ECO:0000256" key="12">
    <source>
        <dbReference type="ARBA" id="ARBA00022595"/>
    </source>
</evidence>
<keyword evidence="31 32" id="KW-1160">Virus entry into host cell</keyword>
<comment type="PTM">
    <text evidence="32">Specific enzymatic cleavages in vivo yield mature proteins. Envelope glycoproteins are synthesized as a inactive precursor that is heavily N-glycosylated and processed likely by host cell furin in the Golgi to yield the mature SU and TM proteins. The cleavage site between SU and TM requires the minimal sequence [KR]-X-[KR]-R. About 2 of the 9 disulfide bonds of gp41 are reduced by P4HB/PDI, following binding to CD4 receptor.</text>
</comment>
<dbReference type="FunFam" id="2.170.40.20:FF:000003">
    <property type="entry name" value="Envelope glycoprotein gp160"/>
    <property type="match status" value="1"/>
</dbReference>
<evidence type="ECO:0000256" key="33">
    <source>
        <dbReference type="RuleBase" id="RU363095"/>
    </source>
</evidence>
<comment type="subcellular location">
    <molecule>Surface protein gp120</molecule>
    <subcellularLocation>
        <location evidence="32">Virion membrane</location>
        <topology evidence="32">Peripheral membrane protein</topology>
    </subcellularLocation>
    <subcellularLocation>
        <location evidence="32">Host cell membrane</location>
        <topology evidence="32">Peripheral membrane protein</topology>
    </subcellularLocation>
    <subcellularLocation>
        <location evidence="32">Host endosome membrane</location>
        <topology evidence="32">Single-pass type I membrane protein</topology>
    </subcellularLocation>
    <text evidence="32">The surface protein is not anchored to the viral envelope, but associates with the extravirion surface through its binding to TM. It is probably concentrated at the site of budding and incorporated into the virions possibly by contacts between the cytoplasmic tail of Env and the N-terminus of Gag.</text>
</comment>
<evidence type="ECO:0000256" key="19">
    <source>
        <dbReference type="ARBA" id="ARBA00022870"/>
    </source>
</evidence>
<comment type="subcellular location">
    <molecule>Transmembrane protein gp41</molecule>
    <subcellularLocation>
        <location evidence="32">Virion membrane</location>
        <topology evidence="32">Single-pass type I membrane protein</topology>
    </subcellularLocation>
    <subcellularLocation>
        <location evidence="32">Host cell membrane</location>
        <topology evidence="32">Single-pass type I membrane protein</topology>
    </subcellularLocation>
    <subcellularLocation>
        <location evidence="32">Host endosome membrane</location>
        <topology evidence="32">Single-pass type I membrane protein</topology>
    </subcellularLocation>
    <text evidence="32">It is probably concentrated at the site of budding and incorporated into the virions possibly by contacts between the cytoplasmic tail of Env and the N-terminus of Gag.</text>
</comment>
<feature type="topological domain" description="Cytoplasmic" evidence="32">
    <location>
        <begin position="709"/>
        <end position="866"/>
    </location>
</feature>
<evidence type="ECO:0000256" key="7">
    <source>
        <dbReference type="ARBA" id="ARBA00022506"/>
    </source>
</evidence>
<keyword evidence="17 32" id="KW-1161">Viral attachment to host cell</keyword>
<evidence type="ECO:0000256" key="26">
    <source>
        <dbReference type="ARBA" id="ARBA00023139"/>
    </source>
</evidence>
<evidence type="ECO:0000256" key="25">
    <source>
        <dbReference type="ARBA" id="ARBA00023136"/>
    </source>
</evidence>
<dbReference type="GO" id="GO:0019082">
    <property type="term" value="P:viral protein processing"/>
    <property type="evidence" value="ECO:0007669"/>
    <property type="project" value="UniProtKB-UniRule"/>
</dbReference>
<evidence type="ECO:0000256" key="5">
    <source>
        <dbReference type="ARBA" id="ARBA00004578"/>
    </source>
</evidence>